<dbReference type="Proteomes" id="UP000188219">
    <property type="component" value="Chromosome"/>
</dbReference>
<dbReference type="GO" id="GO:0019752">
    <property type="term" value="P:carboxylic acid metabolic process"/>
    <property type="evidence" value="ECO:0007669"/>
    <property type="project" value="InterPro"/>
</dbReference>
<dbReference type="InterPro" id="IPR015421">
    <property type="entry name" value="PyrdxlP-dep_Trfase_major"/>
</dbReference>
<dbReference type="GO" id="GO:0030170">
    <property type="term" value="F:pyridoxal phosphate binding"/>
    <property type="evidence" value="ECO:0007669"/>
    <property type="project" value="InterPro"/>
</dbReference>
<dbReference type="InterPro" id="IPR002129">
    <property type="entry name" value="PyrdxlP-dep_de-COase"/>
</dbReference>
<dbReference type="AlphaFoldDB" id="A0A1Q2M135"/>
<feature type="modified residue" description="N6-(pyridoxal phosphate)lysine" evidence="6">
    <location>
        <position position="326"/>
    </location>
</feature>
<dbReference type="KEGG" id="maga:Mag101_00905"/>
<evidence type="ECO:0000256" key="5">
    <source>
        <dbReference type="ARBA" id="ARBA00023239"/>
    </source>
</evidence>
<protein>
    <submittedName>
        <fullName evidence="9">Pyridoxal-dependent decarboxylase</fullName>
    </submittedName>
</protein>
<dbReference type="EMBL" id="CP019650">
    <property type="protein sequence ID" value="AQQ66366.1"/>
    <property type="molecule type" value="Genomic_DNA"/>
</dbReference>
<evidence type="ECO:0000256" key="3">
    <source>
        <dbReference type="ARBA" id="ARBA00022793"/>
    </source>
</evidence>
<reference evidence="9" key="1">
    <citation type="submission" date="2017-02" db="EMBL/GenBank/DDBJ databases">
        <title>Genome of Microbulbifer agarilyticus GP101.</title>
        <authorList>
            <person name="Jung J."/>
            <person name="Bae S.S."/>
            <person name="Baek K."/>
        </authorList>
    </citation>
    <scope>NUCLEOTIDE SEQUENCE [LARGE SCALE GENOMIC DNA]</scope>
    <source>
        <strain evidence="9">GP101</strain>
    </source>
</reference>
<evidence type="ECO:0000313" key="10">
    <source>
        <dbReference type="Proteomes" id="UP000188219"/>
    </source>
</evidence>
<dbReference type="GO" id="GO:0016831">
    <property type="term" value="F:carboxy-lyase activity"/>
    <property type="evidence" value="ECO:0007669"/>
    <property type="project" value="UniProtKB-KW"/>
</dbReference>
<dbReference type="Gene3D" id="1.20.1650.10">
    <property type="entry name" value="PLP-dependent transferases"/>
    <property type="match status" value="1"/>
</dbReference>
<dbReference type="STRING" id="260552.Mag101_00905"/>
<keyword evidence="10" id="KW-1185">Reference proteome</keyword>
<keyword evidence="4 6" id="KW-0663">Pyridoxal phosphate</keyword>
<dbReference type="Gene3D" id="3.40.640.10">
    <property type="entry name" value="Type I PLP-dependent aspartate aminotransferase-like (Major domain)"/>
    <property type="match status" value="1"/>
</dbReference>
<comment type="cofactor">
    <cofactor evidence="1 6 7">
        <name>pyridoxal 5'-phosphate</name>
        <dbReference type="ChEBI" id="CHEBI:597326"/>
    </cofactor>
</comment>
<dbReference type="InterPro" id="IPR015424">
    <property type="entry name" value="PyrdxlP-dep_Trfase"/>
</dbReference>
<evidence type="ECO:0000256" key="8">
    <source>
        <dbReference type="SAM" id="MobiDB-lite"/>
    </source>
</evidence>
<evidence type="ECO:0000313" key="9">
    <source>
        <dbReference type="EMBL" id="AQQ66366.1"/>
    </source>
</evidence>
<evidence type="ECO:0000256" key="6">
    <source>
        <dbReference type="PIRSR" id="PIRSR602129-50"/>
    </source>
</evidence>
<dbReference type="GO" id="GO:0005737">
    <property type="term" value="C:cytoplasm"/>
    <property type="evidence" value="ECO:0007669"/>
    <property type="project" value="TreeGrafter"/>
</dbReference>
<keyword evidence="3" id="KW-0210">Decarboxylase</keyword>
<feature type="region of interest" description="Disordered" evidence="8">
    <location>
        <begin position="1"/>
        <end position="20"/>
    </location>
</feature>
<evidence type="ECO:0000256" key="7">
    <source>
        <dbReference type="RuleBase" id="RU000382"/>
    </source>
</evidence>
<evidence type="ECO:0000256" key="1">
    <source>
        <dbReference type="ARBA" id="ARBA00001933"/>
    </source>
</evidence>
<dbReference type="InterPro" id="IPR015422">
    <property type="entry name" value="PyrdxlP-dep_Trfase_small"/>
</dbReference>
<sequence>MNSGAIPTGETHRQSGLGIQPSLFNDANQASLNSAITAVTQLVGKTLGSVEQPFSGISPAQLAKEFRAVDLEQPLDDLGAVLQEISRLYLRDAVYFHHPDYLAHLNPPVLIESIAAELLQAAFNTAVDTWDQSGGATLIEQKLVDWTLSRIGFEPGKADGVFTSGGTQSNLMGMLLARDHYCEAHFSGHRVQTQGLPLEAAKFRIFTSSVSHFSIQKSAALLGLGFDAVIPVAVDTQFRMDPRALAAALLASRERGEIPIAVVATMGTTDFGSIDPIEDISALCRQYQLWLHADAAYGCGLLVSEKYRSRIEGIDLADSVTVDYHKSFLQPVACSAFIARNHSHLDCITYHADYLNPLSQSEEGTPNLVCKSLQTTRRFDALKLWFSLRRHGASAIGDAFTHVIDMAAAVYHRFAEEQSIEFAQPPQMSTLVFRYTTDNPQDIEQQNRINSSIRKTLTNSGRAMIASTKIDGCVYLKFTLLNPSTELEAISSVLETIISTGDALGAEEKMLNAVGATSRAQSTEAY</sequence>
<evidence type="ECO:0000256" key="4">
    <source>
        <dbReference type="ARBA" id="ARBA00022898"/>
    </source>
</evidence>
<dbReference type="Pfam" id="PF00282">
    <property type="entry name" value="Pyridoxal_deC"/>
    <property type="match status" value="1"/>
</dbReference>
<keyword evidence="5 7" id="KW-0456">Lyase</keyword>
<organism evidence="9 10">
    <name type="scientific">Microbulbifer agarilyticus</name>
    <dbReference type="NCBI Taxonomy" id="260552"/>
    <lineage>
        <taxon>Bacteria</taxon>
        <taxon>Pseudomonadati</taxon>
        <taxon>Pseudomonadota</taxon>
        <taxon>Gammaproteobacteria</taxon>
        <taxon>Cellvibrionales</taxon>
        <taxon>Microbulbiferaceae</taxon>
        <taxon>Microbulbifer</taxon>
    </lineage>
</organism>
<dbReference type="CDD" id="cd06450">
    <property type="entry name" value="DOPA_deC_like"/>
    <property type="match status" value="1"/>
</dbReference>
<evidence type="ECO:0000256" key="2">
    <source>
        <dbReference type="ARBA" id="ARBA00009533"/>
    </source>
</evidence>
<proteinExistence type="inferred from homology"/>
<comment type="similarity">
    <text evidence="2 7">Belongs to the group II decarboxylase family.</text>
</comment>
<accession>A0A1Q2M135</accession>
<dbReference type="SUPFAM" id="SSF53383">
    <property type="entry name" value="PLP-dependent transferases"/>
    <property type="match status" value="1"/>
</dbReference>
<dbReference type="PANTHER" id="PTHR45677">
    <property type="entry name" value="GLUTAMATE DECARBOXYLASE-RELATED"/>
    <property type="match status" value="1"/>
</dbReference>
<dbReference type="PANTHER" id="PTHR45677:SF8">
    <property type="entry name" value="CYSTEINE SULFINIC ACID DECARBOXYLASE"/>
    <property type="match status" value="1"/>
</dbReference>
<gene>
    <name evidence="9" type="ORF">Mag101_00905</name>
</gene>
<name>A0A1Q2M135_9GAMM</name>
<dbReference type="Gene3D" id="3.90.1150.10">
    <property type="entry name" value="Aspartate Aminotransferase, domain 1"/>
    <property type="match status" value="1"/>
</dbReference>